<dbReference type="RefSeq" id="XP_007605492.1">
    <property type="nucleotide sequence ID" value="XM_007605430.1"/>
</dbReference>
<dbReference type="EMBL" id="JH370155">
    <property type="protein sequence ID" value="ELA40907.1"/>
    <property type="molecule type" value="Genomic_DNA"/>
</dbReference>
<dbReference type="VEuPathDB" id="MicrosporidiaDB:VICG_02047"/>
<dbReference type="GO" id="GO:0034457">
    <property type="term" value="C:Mpp10 complex"/>
    <property type="evidence" value="ECO:0007669"/>
    <property type="project" value="TreeGrafter"/>
</dbReference>
<dbReference type="PANTHER" id="PTHR22734:SF2">
    <property type="entry name" value="U3 SMALL NUCLEOLAR RIBONUCLEOPROTEIN PROTEIN IMP4"/>
    <property type="match status" value="1"/>
</dbReference>
<evidence type="ECO:0000259" key="2">
    <source>
        <dbReference type="PROSITE" id="PS50833"/>
    </source>
</evidence>
<keyword evidence="4" id="KW-1185">Reference proteome</keyword>
<dbReference type="HOGENOM" id="CLU_040063_2_1_1"/>
<evidence type="ECO:0000313" key="3">
    <source>
        <dbReference type="EMBL" id="ELA40907.1"/>
    </source>
</evidence>
<organism evidence="3 4">
    <name type="scientific">Vittaforma corneae (strain ATCC 50505)</name>
    <name type="common">Microsporidian parasite</name>
    <name type="synonym">Nosema corneum</name>
    <dbReference type="NCBI Taxonomy" id="993615"/>
    <lineage>
        <taxon>Eukaryota</taxon>
        <taxon>Fungi</taxon>
        <taxon>Fungi incertae sedis</taxon>
        <taxon>Microsporidia</taxon>
        <taxon>Nosematidae</taxon>
        <taxon>Vittaforma</taxon>
    </lineage>
</organism>
<dbReference type="InParanoid" id="L2GKT1"/>
<dbReference type="FunCoup" id="L2GKT1">
    <property type="interactions" value="185"/>
</dbReference>
<dbReference type="Proteomes" id="UP000011082">
    <property type="component" value="Unassembled WGS sequence"/>
</dbReference>
<sequence length="211" mass="24437">MLSRKLQERREYLKHKEKEQSIEKKQEILQNALKNNTRIPHCLRGEAKELLDEIIYGTKEEESMHLPPKIAITTSHTPSSFLKSFSKHISLIFNGFHLMRGRMSEKELSEYCITQEVTHLIILHETKGNPSSMLLCKYPNGPTYQFSIFNVKYQRRQKSIGEKAYLVLDGMDSEAGKRLKLNLSLCFPKVLDASRLVAFINRNGTIAFRHS</sequence>
<dbReference type="SMART" id="SM00879">
    <property type="entry name" value="Brix"/>
    <property type="match status" value="1"/>
</dbReference>
<evidence type="ECO:0000313" key="4">
    <source>
        <dbReference type="Proteomes" id="UP000011082"/>
    </source>
</evidence>
<dbReference type="InterPro" id="IPR044281">
    <property type="entry name" value="IMP4/RPF1"/>
</dbReference>
<gene>
    <name evidence="3" type="ORF">VICG_02047</name>
</gene>
<dbReference type="OrthoDB" id="10253204at2759"/>
<dbReference type="STRING" id="993615.L2GKT1"/>
<dbReference type="AlphaFoldDB" id="L2GKT1"/>
<dbReference type="GO" id="GO:0032040">
    <property type="term" value="C:small-subunit processome"/>
    <property type="evidence" value="ECO:0007669"/>
    <property type="project" value="TreeGrafter"/>
</dbReference>
<dbReference type="Gene3D" id="3.40.50.10480">
    <property type="entry name" value="Probable brix-domain ribosomal biogenesis protein"/>
    <property type="match status" value="1"/>
</dbReference>
<proteinExistence type="predicted"/>
<dbReference type="OMA" id="VIQFRHH"/>
<dbReference type="Pfam" id="PF04427">
    <property type="entry name" value="Brix"/>
    <property type="match status" value="1"/>
</dbReference>
<protein>
    <recommendedName>
        <fullName evidence="1">U3 small nucleolar ribonucleoprotein protein IMP4</fullName>
    </recommendedName>
</protein>
<dbReference type="InterPro" id="IPR007109">
    <property type="entry name" value="Brix"/>
</dbReference>
<reference evidence="4" key="1">
    <citation type="submission" date="2011-05" db="EMBL/GenBank/DDBJ databases">
        <title>The genome sequence of Vittaforma corneae strain ATCC 50505.</title>
        <authorList>
            <consortium name="The Broad Institute Genome Sequencing Platform"/>
            <person name="Cuomo C."/>
            <person name="Didier E."/>
            <person name="Bowers L."/>
            <person name="Young S.K."/>
            <person name="Zeng Q."/>
            <person name="Gargeya S."/>
            <person name="Fitzgerald M."/>
            <person name="Haas B."/>
            <person name="Abouelleil A."/>
            <person name="Alvarado L."/>
            <person name="Arachchi H.M."/>
            <person name="Berlin A."/>
            <person name="Chapman S.B."/>
            <person name="Gearin G."/>
            <person name="Goldberg J."/>
            <person name="Griggs A."/>
            <person name="Gujja S."/>
            <person name="Hansen M."/>
            <person name="Heiman D."/>
            <person name="Howarth C."/>
            <person name="Larimer J."/>
            <person name="Lui A."/>
            <person name="MacDonald P.J.P."/>
            <person name="McCowen C."/>
            <person name="Montmayeur A."/>
            <person name="Murphy C."/>
            <person name="Neiman D."/>
            <person name="Pearson M."/>
            <person name="Priest M."/>
            <person name="Roberts A."/>
            <person name="Saif S."/>
            <person name="Shea T."/>
            <person name="Sisk P."/>
            <person name="Stolte C."/>
            <person name="Sykes S."/>
            <person name="Wortman J."/>
            <person name="Nusbaum C."/>
            <person name="Birren B."/>
        </authorList>
    </citation>
    <scope>NUCLEOTIDE SEQUENCE [LARGE SCALE GENOMIC DNA]</scope>
    <source>
        <strain evidence="4">ATCC 50505</strain>
    </source>
</reference>
<name>L2GKT1_VITCO</name>
<dbReference type="GO" id="GO:0042134">
    <property type="term" value="F:rRNA primary transcript binding"/>
    <property type="evidence" value="ECO:0007669"/>
    <property type="project" value="InterPro"/>
</dbReference>
<dbReference type="PROSITE" id="PS50833">
    <property type="entry name" value="BRIX"/>
    <property type="match status" value="1"/>
</dbReference>
<dbReference type="GeneID" id="19882757"/>
<feature type="domain" description="Brix" evidence="2">
    <location>
        <begin position="68"/>
        <end position="211"/>
    </location>
</feature>
<dbReference type="PANTHER" id="PTHR22734">
    <property type="entry name" value="U3 SMALL NUCLEOLAR RIBONUCLEOPROTEIN PROTEIN IMP4"/>
    <property type="match status" value="1"/>
</dbReference>
<accession>L2GKT1</accession>
<dbReference type="GO" id="GO:0006364">
    <property type="term" value="P:rRNA processing"/>
    <property type="evidence" value="ECO:0007669"/>
    <property type="project" value="InterPro"/>
</dbReference>
<dbReference type="GO" id="GO:0030515">
    <property type="term" value="F:snoRNA binding"/>
    <property type="evidence" value="ECO:0007669"/>
    <property type="project" value="TreeGrafter"/>
</dbReference>
<evidence type="ECO:0000256" key="1">
    <source>
        <dbReference type="ARBA" id="ARBA00040513"/>
    </source>
</evidence>
<dbReference type="SUPFAM" id="SSF52954">
    <property type="entry name" value="Class II aaRS ABD-related"/>
    <property type="match status" value="1"/>
</dbReference>